<reference evidence="2" key="1">
    <citation type="submission" date="2023-07" db="EMBL/GenBank/DDBJ databases">
        <title>Complete genome sequence of Bacillus cereus SRCM126073 isolated from soil.</title>
        <authorList>
            <person name="Yang H.-G."/>
            <person name="Ryu M.-S."/>
            <person name="Ha G.-S."/>
            <person name="Yang H.-J."/>
            <person name="Jeong D.-Y."/>
        </authorList>
    </citation>
    <scope>NUCLEOTIDE SEQUENCE</scope>
    <source>
        <strain evidence="2">SRCM126073</strain>
    </source>
</reference>
<dbReference type="EMBL" id="JAUIQW010000001">
    <property type="protein sequence ID" value="MDN4876730.1"/>
    <property type="molecule type" value="Genomic_DNA"/>
</dbReference>
<feature type="domain" description="Polysaccharide pyruvyl transferase" evidence="1">
    <location>
        <begin position="39"/>
        <end position="292"/>
    </location>
</feature>
<evidence type="ECO:0000313" key="3">
    <source>
        <dbReference type="Proteomes" id="UP001175137"/>
    </source>
</evidence>
<evidence type="ECO:0000259" key="1">
    <source>
        <dbReference type="Pfam" id="PF04230"/>
    </source>
</evidence>
<dbReference type="GO" id="GO:0016740">
    <property type="term" value="F:transferase activity"/>
    <property type="evidence" value="ECO:0007669"/>
    <property type="project" value="UniProtKB-KW"/>
</dbReference>
<protein>
    <submittedName>
        <fullName evidence="2">Polysaccharide pyruvyl transferase family protein</fullName>
    </submittedName>
</protein>
<accession>A0AAW7NQS2</accession>
<organism evidence="2 3">
    <name type="scientific">Bacillus cereus</name>
    <dbReference type="NCBI Taxonomy" id="1396"/>
    <lineage>
        <taxon>Bacteria</taxon>
        <taxon>Bacillati</taxon>
        <taxon>Bacillota</taxon>
        <taxon>Bacilli</taxon>
        <taxon>Bacillales</taxon>
        <taxon>Bacillaceae</taxon>
        <taxon>Bacillus</taxon>
        <taxon>Bacillus cereus group</taxon>
    </lineage>
</organism>
<sequence length="313" mass="36826">MTESNLHPMERLKRELEQILTAIPRKSRIIYMEYPVYNNVGDLLIMKGTEKFFKDNEIEVVARYSFMNFRKKVKLPQDCIIVCQGGGNFGDLYRGPQQLREYLVGNYPDNRIVILPQTIYYKSKENLKETAAIFNKHKDVHLFVRDEKSYEIIKNEFNVNAYLSPDMAHQLWPIHVEEVAKKEVLHFIRTDDEINLKLEGTGSPEGDILDWPVLLSKLDHKTVNMFQFISKIDRVMFNILPIHKLWELYSDYLVNKSIKVFGEYQCISTSRLHGHILSCLMNKENVVIDNSYGKNSTYYDRWTKICDNVTLKK</sequence>
<dbReference type="RefSeq" id="WP_152121709.1">
    <property type="nucleotide sequence ID" value="NZ_CP090421.1"/>
</dbReference>
<comment type="caution">
    <text evidence="2">The sequence shown here is derived from an EMBL/GenBank/DDBJ whole genome shotgun (WGS) entry which is preliminary data.</text>
</comment>
<evidence type="ECO:0000313" key="2">
    <source>
        <dbReference type="EMBL" id="MDN4876730.1"/>
    </source>
</evidence>
<dbReference type="InterPro" id="IPR007345">
    <property type="entry name" value="Polysacch_pyruvyl_Trfase"/>
</dbReference>
<name>A0AAW7NQS2_BACCE</name>
<dbReference type="Proteomes" id="UP001175137">
    <property type="component" value="Unassembled WGS sequence"/>
</dbReference>
<keyword evidence="2" id="KW-0808">Transferase</keyword>
<dbReference type="AlphaFoldDB" id="A0AAW7NQS2"/>
<proteinExistence type="predicted"/>
<gene>
    <name evidence="2" type="ORF">QYM23_28425</name>
</gene>
<dbReference type="Pfam" id="PF04230">
    <property type="entry name" value="PS_pyruv_trans"/>
    <property type="match status" value="1"/>
</dbReference>